<dbReference type="PANTHER" id="PTHR11063">
    <property type="entry name" value="GLUTAMATE SEMIALDEHYDE DEHYDROGENASE"/>
    <property type="match status" value="1"/>
</dbReference>
<dbReference type="PANTHER" id="PTHR11063:SF8">
    <property type="entry name" value="DELTA-1-PYRROLINE-5-CARBOXYLATE SYNTHASE"/>
    <property type="match status" value="1"/>
</dbReference>
<dbReference type="InterPro" id="IPR016163">
    <property type="entry name" value="Ald_DH_C"/>
</dbReference>
<dbReference type="PROSITE" id="PS01223">
    <property type="entry name" value="PROA"/>
    <property type="match status" value="1"/>
</dbReference>
<accession>A0A4U1JQI5</accession>
<dbReference type="InterPro" id="IPR016161">
    <property type="entry name" value="Ald_DH/histidinol_DH"/>
</dbReference>
<evidence type="ECO:0000256" key="1">
    <source>
        <dbReference type="ARBA" id="ARBA00004985"/>
    </source>
</evidence>
<evidence type="ECO:0000256" key="7">
    <source>
        <dbReference type="HAMAP-Rule" id="MF_00412"/>
    </source>
</evidence>
<comment type="caution">
    <text evidence="9">The sequence shown here is derived from an EMBL/GenBank/DDBJ whole genome shotgun (WGS) entry which is preliminary data.</text>
</comment>
<dbReference type="NCBIfam" id="NF001221">
    <property type="entry name" value="PRK00197.1"/>
    <property type="match status" value="1"/>
</dbReference>
<dbReference type="EC" id="1.2.1.41" evidence="7"/>
<comment type="catalytic activity">
    <reaction evidence="6 7">
        <text>L-glutamate 5-semialdehyde + phosphate + NADP(+) = L-glutamyl 5-phosphate + NADPH + H(+)</text>
        <dbReference type="Rhea" id="RHEA:19541"/>
        <dbReference type="ChEBI" id="CHEBI:15378"/>
        <dbReference type="ChEBI" id="CHEBI:43474"/>
        <dbReference type="ChEBI" id="CHEBI:57783"/>
        <dbReference type="ChEBI" id="CHEBI:58066"/>
        <dbReference type="ChEBI" id="CHEBI:58274"/>
        <dbReference type="ChEBI" id="CHEBI:58349"/>
        <dbReference type="EC" id="1.2.1.41"/>
    </reaction>
</comment>
<sequence length="421" mass="44852">MRDELEAKTLIDTMGRAARAAAAELAFAPAERKRAALRAAAEAVAARKDEILAANAEDMVFGREKGLSPAMMDRLMLDEGRIRGIVAGLRAVAEQRDPVGEIIAEWDQPTGLHIQRVRTPLGVIGVIYESRPNVTADAGALCLKAGNAVILRGGSESFHSSRAIHACMVAGLKAANLPEAAIQLVPTRDRAAVAEMLRAVAHIDVIVPRGGKGLVGLVQAEARVPVFAHLEGICHIYADAEADLEKARRVVVNAKTRRTGICGAMECLLIDRAFYARHGAVLIEDLLKAGVEMRVSADLAHIPGTKPAAEEDFGREFLDMICAATLVDGVDGAIAHIRRYGSSHTESILTENDATAARFFERLDSAILMRNASTQFADGGEFGMGAEIGIATGKLHARGPVGAEQLTSFKYIVRGDGTIRA</sequence>
<keyword evidence="2 7" id="KW-0028">Amino-acid biosynthesis</keyword>
<feature type="domain" description="Aldehyde dehydrogenase" evidence="8">
    <location>
        <begin position="10"/>
        <end position="286"/>
    </location>
</feature>
<dbReference type="InterPro" id="IPR020593">
    <property type="entry name" value="G-glutamylP_reductase_CS"/>
</dbReference>
<evidence type="ECO:0000259" key="8">
    <source>
        <dbReference type="Pfam" id="PF00171"/>
    </source>
</evidence>
<dbReference type="PIRSF" id="PIRSF000151">
    <property type="entry name" value="GPR"/>
    <property type="match status" value="1"/>
</dbReference>
<organism evidence="9 10">
    <name type="scientific">Rhodobacter capsulatus</name>
    <name type="common">Rhodopseudomonas capsulata</name>
    <dbReference type="NCBI Taxonomy" id="1061"/>
    <lineage>
        <taxon>Bacteria</taxon>
        <taxon>Pseudomonadati</taxon>
        <taxon>Pseudomonadota</taxon>
        <taxon>Alphaproteobacteria</taxon>
        <taxon>Rhodobacterales</taxon>
        <taxon>Rhodobacter group</taxon>
        <taxon>Rhodobacter</taxon>
    </lineage>
</organism>
<dbReference type="InterPro" id="IPR012134">
    <property type="entry name" value="Glu-5-SA_DH"/>
</dbReference>
<comment type="subcellular location">
    <subcellularLocation>
        <location evidence="7">Cytoplasm</location>
    </subcellularLocation>
</comment>
<gene>
    <name evidence="7" type="primary">proA</name>
    <name evidence="9" type="ORF">FBT96_10645</name>
</gene>
<dbReference type="RefSeq" id="WP_136906457.1">
    <property type="nucleotide sequence ID" value="NZ_SWJZ01000041.1"/>
</dbReference>
<keyword evidence="3 7" id="KW-0641">Proline biosynthesis</keyword>
<comment type="pathway">
    <text evidence="1 7">Amino-acid biosynthesis; L-proline biosynthesis; L-glutamate 5-semialdehyde from L-glutamate: step 2/2.</text>
</comment>
<proteinExistence type="inferred from homology"/>
<comment type="similarity">
    <text evidence="7">Belongs to the gamma-glutamyl phosphate reductase family.</text>
</comment>
<dbReference type="EMBL" id="SWJZ01000041">
    <property type="protein sequence ID" value="TKD18335.1"/>
    <property type="molecule type" value="Genomic_DNA"/>
</dbReference>
<evidence type="ECO:0000256" key="6">
    <source>
        <dbReference type="ARBA" id="ARBA00049024"/>
    </source>
</evidence>
<dbReference type="GO" id="GO:0050661">
    <property type="term" value="F:NADP binding"/>
    <property type="evidence" value="ECO:0007669"/>
    <property type="project" value="InterPro"/>
</dbReference>
<keyword evidence="7" id="KW-0963">Cytoplasm</keyword>
<evidence type="ECO:0000256" key="3">
    <source>
        <dbReference type="ARBA" id="ARBA00022650"/>
    </source>
</evidence>
<evidence type="ECO:0000313" key="9">
    <source>
        <dbReference type="EMBL" id="TKD18335.1"/>
    </source>
</evidence>
<dbReference type="GO" id="GO:0055129">
    <property type="term" value="P:L-proline biosynthetic process"/>
    <property type="evidence" value="ECO:0007669"/>
    <property type="project" value="UniProtKB-UniRule"/>
</dbReference>
<keyword evidence="4 7" id="KW-0521">NADP</keyword>
<dbReference type="GO" id="GO:0004350">
    <property type="term" value="F:glutamate-5-semialdehyde dehydrogenase activity"/>
    <property type="evidence" value="ECO:0007669"/>
    <property type="project" value="UniProtKB-UniRule"/>
</dbReference>
<dbReference type="UniPathway" id="UPA00098">
    <property type="reaction ID" value="UER00360"/>
</dbReference>
<evidence type="ECO:0000256" key="4">
    <source>
        <dbReference type="ARBA" id="ARBA00022857"/>
    </source>
</evidence>
<dbReference type="InterPro" id="IPR016162">
    <property type="entry name" value="Ald_DH_N"/>
</dbReference>
<dbReference type="OrthoDB" id="9809970at2"/>
<reference evidence="9 10" key="1">
    <citation type="submission" date="2019-04" db="EMBL/GenBank/DDBJ databases">
        <title>Draft Whole-Genome sequence of the purple photosynthetic bacterium Rhodobacter capsulatus SP108 with an indigenous class A beta-lactamase.</title>
        <authorList>
            <person name="Robertson S."/>
            <person name="Meyer T.E."/>
            <person name="Kyndt J.A."/>
        </authorList>
    </citation>
    <scope>NUCLEOTIDE SEQUENCE [LARGE SCALE GENOMIC DNA]</scope>
    <source>
        <strain evidence="9 10">SP108</strain>
    </source>
</reference>
<dbReference type="Gene3D" id="3.40.309.10">
    <property type="entry name" value="Aldehyde Dehydrogenase, Chain A, domain 2"/>
    <property type="match status" value="1"/>
</dbReference>
<dbReference type="Gene3D" id="3.40.605.10">
    <property type="entry name" value="Aldehyde Dehydrogenase, Chain A, domain 1"/>
    <property type="match status" value="1"/>
</dbReference>
<dbReference type="HAMAP" id="MF_00412">
    <property type="entry name" value="ProA"/>
    <property type="match status" value="1"/>
</dbReference>
<dbReference type="Proteomes" id="UP000310597">
    <property type="component" value="Unassembled WGS sequence"/>
</dbReference>
<dbReference type="NCBIfam" id="TIGR00407">
    <property type="entry name" value="proA"/>
    <property type="match status" value="1"/>
</dbReference>
<dbReference type="SUPFAM" id="SSF53720">
    <property type="entry name" value="ALDH-like"/>
    <property type="match status" value="1"/>
</dbReference>
<evidence type="ECO:0000256" key="5">
    <source>
        <dbReference type="ARBA" id="ARBA00023002"/>
    </source>
</evidence>
<dbReference type="GO" id="GO:0005737">
    <property type="term" value="C:cytoplasm"/>
    <property type="evidence" value="ECO:0007669"/>
    <property type="project" value="UniProtKB-SubCell"/>
</dbReference>
<dbReference type="InterPro" id="IPR015590">
    <property type="entry name" value="Aldehyde_DH_dom"/>
</dbReference>
<comment type="function">
    <text evidence="7">Catalyzes the NADPH-dependent reduction of L-glutamate 5-phosphate into L-glutamate 5-semialdehyde and phosphate. The product spontaneously undergoes cyclization to form 1-pyrroline-5-carboxylate.</text>
</comment>
<keyword evidence="5 7" id="KW-0560">Oxidoreductase</keyword>
<name>A0A4U1JQI5_RHOCA</name>
<dbReference type="Pfam" id="PF00171">
    <property type="entry name" value="Aldedh"/>
    <property type="match status" value="1"/>
</dbReference>
<protein>
    <recommendedName>
        <fullName evidence="7">Gamma-glutamyl phosphate reductase</fullName>
        <shortName evidence="7">GPR</shortName>
        <ecNumber evidence="7">1.2.1.41</ecNumber>
    </recommendedName>
    <alternativeName>
        <fullName evidence="7">Glutamate-5-semialdehyde dehydrogenase</fullName>
    </alternativeName>
    <alternativeName>
        <fullName evidence="7">Glutamyl-gamma-semialdehyde dehydrogenase</fullName>
        <shortName evidence="7">GSA dehydrogenase</shortName>
    </alternativeName>
</protein>
<evidence type="ECO:0000256" key="2">
    <source>
        <dbReference type="ARBA" id="ARBA00022605"/>
    </source>
</evidence>
<dbReference type="AlphaFoldDB" id="A0A4U1JQI5"/>
<evidence type="ECO:0000313" key="10">
    <source>
        <dbReference type="Proteomes" id="UP000310597"/>
    </source>
</evidence>
<dbReference type="CDD" id="cd07079">
    <property type="entry name" value="ALDH_F18-19_ProA-GPR"/>
    <property type="match status" value="1"/>
</dbReference>
<dbReference type="InterPro" id="IPR000965">
    <property type="entry name" value="GPR_dom"/>
</dbReference>